<evidence type="ECO:0000313" key="1">
    <source>
        <dbReference type="EMBL" id="GAA1415956.1"/>
    </source>
</evidence>
<dbReference type="RefSeq" id="WP_344345775.1">
    <property type="nucleotide sequence ID" value="NZ_BAAAKJ010000539.1"/>
</dbReference>
<evidence type="ECO:0000313" key="2">
    <source>
        <dbReference type="Proteomes" id="UP001499863"/>
    </source>
</evidence>
<comment type="caution">
    <text evidence="1">The sequence shown here is derived from an EMBL/GenBank/DDBJ whole genome shotgun (WGS) entry which is preliminary data.</text>
</comment>
<name>A0ABN1YKA1_9ACTN</name>
<proteinExistence type="predicted"/>
<sequence>MLGDLIGETQGQDTGRRVLDAGDGHVVVEVSFEGSGTYYGTAVTGFGTYESELRADGTLHGEGQGVDMTADGQSVVWHGIGIGHFTEGGGTSWRGSLFFHTASPRLDRLNHVVGLFAYEVTPDGKSTGTFHEWK</sequence>
<organism evidence="1 2">
    <name type="scientific">Kitasatospora putterlickiae</name>
    <dbReference type="NCBI Taxonomy" id="221725"/>
    <lineage>
        <taxon>Bacteria</taxon>
        <taxon>Bacillati</taxon>
        <taxon>Actinomycetota</taxon>
        <taxon>Actinomycetes</taxon>
        <taxon>Kitasatosporales</taxon>
        <taxon>Streptomycetaceae</taxon>
        <taxon>Kitasatospora</taxon>
    </lineage>
</organism>
<dbReference type="EMBL" id="BAAAKJ010000539">
    <property type="protein sequence ID" value="GAA1415956.1"/>
    <property type="molecule type" value="Genomic_DNA"/>
</dbReference>
<protein>
    <recommendedName>
        <fullName evidence="3">DUF3224 domain-containing protein</fullName>
    </recommendedName>
</protein>
<dbReference type="Proteomes" id="UP001499863">
    <property type="component" value="Unassembled WGS sequence"/>
</dbReference>
<evidence type="ECO:0008006" key="3">
    <source>
        <dbReference type="Google" id="ProtNLM"/>
    </source>
</evidence>
<gene>
    <name evidence="1" type="ORF">GCM10009639_70060</name>
</gene>
<reference evidence="1 2" key="1">
    <citation type="journal article" date="2019" name="Int. J. Syst. Evol. Microbiol.">
        <title>The Global Catalogue of Microorganisms (GCM) 10K type strain sequencing project: providing services to taxonomists for standard genome sequencing and annotation.</title>
        <authorList>
            <consortium name="The Broad Institute Genomics Platform"/>
            <consortium name="The Broad Institute Genome Sequencing Center for Infectious Disease"/>
            <person name="Wu L."/>
            <person name="Ma J."/>
        </authorList>
    </citation>
    <scope>NUCLEOTIDE SEQUENCE [LARGE SCALE GENOMIC DNA]</scope>
    <source>
        <strain evidence="1 2">JCM 12393</strain>
    </source>
</reference>
<keyword evidence="2" id="KW-1185">Reference proteome</keyword>
<accession>A0ABN1YKA1</accession>